<dbReference type="InterPro" id="IPR010982">
    <property type="entry name" value="Lambda_DNA-bd_dom_sf"/>
</dbReference>
<dbReference type="InterPro" id="IPR001387">
    <property type="entry name" value="Cro/C1-type_HTH"/>
</dbReference>
<reference evidence="3 5" key="2">
    <citation type="submission" date="2016-10" db="EMBL/GenBank/DDBJ databases">
        <authorList>
            <person name="Varghese N."/>
            <person name="Submissions S."/>
        </authorList>
    </citation>
    <scope>NUCLEOTIDE SEQUENCE [LARGE SCALE GENOMIC DNA]</scope>
    <source>
        <strain evidence="3 5">BS2774</strain>
    </source>
</reference>
<dbReference type="GO" id="GO:0003677">
    <property type="term" value="F:DNA binding"/>
    <property type="evidence" value="ECO:0007669"/>
    <property type="project" value="InterPro"/>
</dbReference>
<accession>A0A1H0WJR3</accession>
<sequence>MHTRKKSPRRHTPPQPPTLHSGQRLRLVLNTYGIPPTAFAEWMHVSPQCLNNWFSRGLPVDRVEKLATTLSVSKVWLETGERGR</sequence>
<name>A0A1H0WJR3_9PSED</name>
<organism evidence="2 4">
    <name type="scientific">Pseudomonas extremorientalis</name>
    <dbReference type="NCBI Taxonomy" id="169669"/>
    <lineage>
        <taxon>Bacteria</taxon>
        <taxon>Pseudomonadati</taxon>
        <taxon>Pseudomonadota</taxon>
        <taxon>Gammaproteobacteria</taxon>
        <taxon>Pseudomonadales</taxon>
        <taxon>Pseudomonadaceae</taxon>
        <taxon>Pseudomonas</taxon>
    </lineage>
</organism>
<evidence type="ECO:0000313" key="3">
    <source>
        <dbReference type="EMBL" id="SDP90962.1"/>
    </source>
</evidence>
<dbReference type="EMBL" id="LT629708">
    <property type="protein sequence ID" value="SDP90962.1"/>
    <property type="molecule type" value="Genomic_DNA"/>
</dbReference>
<reference evidence="2 4" key="1">
    <citation type="submission" date="2016-08" db="EMBL/GenBank/DDBJ databases">
        <title>Draft genome sequence of the type strain of Pseudomonas extremorientalis LMG 19695T isolated from drinking water reservoir.</title>
        <authorList>
            <person name="Tambong J.T."/>
        </authorList>
    </citation>
    <scope>NUCLEOTIDE SEQUENCE [LARGE SCALE GENOMIC DNA]</scope>
    <source>
        <strain evidence="2 4">LMG 19695</strain>
    </source>
</reference>
<dbReference type="EMBL" id="MDGK01000053">
    <property type="protein sequence ID" value="OIN05988.1"/>
    <property type="molecule type" value="Genomic_DNA"/>
</dbReference>
<feature type="compositionally biased region" description="Basic residues" evidence="1">
    <location>
        <begin position="1"/>
        <end position="12"/>
    </location>
</feature>
<dbReference type="AlphaFoldDB" id="A0A1H0WJR3"/>
<feature type="region of interest" description="Disordered" evidence="1">
    <location>
        <begin position="1"/>
        <end position="21"/>
    </location>
</feature>
<evidence type="ECO:0000256" key="1">
    <source>
        <dbReference type="SAM" id="MobiDB-lite"/>
    </source>
</evidence>
<evidence type="ECO:0000313" key="4">
    <source>
        <dbReference type="Proteomes" id="UP000181686"/>
    </source>
</evidence>
<evidence type="ECO:0008006" key="6">
    <source>
        <dbReference type="Google" id="ProtNLM"/>
    </source>
</evidence>
<protein>
    <recommendedName>
        <fullName evidence="6">Transcriptional regulator</fullName>
    </recommendedName>
</protein>
<dbReference type="Proteomes" id="UP000182654">
    <property type="component" value="Chromosome I"/>
</dbReference>
<evidence type="ECO:0000313" key="5">
    <source>
        <dbReference type="Proteomes" id="UP000182654"/>
    </source>
</evidence>
<keyword evidence="5" id="KW-1185">Reference proteome</keyword>
<dbReference type="Gene3D" id="1.10.260.40">
    <property type="entry name" value="lambda repressor-like DNA-binding domains"/>
    <property type="match status" value="1"/>
</dbReference>
<dbReference type="Proteomes" id="UP000181686">
    <property type="component" value="Unassembled WGS sequence"/>
</dbReference>
<proteinExistence type="predicted"/>
<dbReference type="RefSeq" id="WP_071491211.1">
    <property type="nucleotide sequence ID" value="NZ_CP089519.1"/>
</dbReference>
<dbReference type="CDD" id="cd00093">
    <property type="entry name" value="HTH_XRE"/>
    <property type="match status" value="1"/>
</dbReference>
<gene>
    <name evidence="2" type="ORF">BFN10_20635</name>
    <name evidence="3" type="ORF">SAMN04490184_5799</name>
</gene>
<dbReference type="SUPFAM" id="SSF47413">
    <property type="entry name" value="lambda repressor-like DNA-binding domains"/>
    <property type="match status" value="1"/>
</dbReference>
<evidence type="ECO:0000313" key="2">
    <source>
        <dbReference type="EMBL" id="OIN05988.1"/>
    </source>
</evidence>